<dbReference type="PROSITE" id="PS50011">
    <property type="entry name" value="PROTEIN_KINASE_DOM"/>
    <property type="match status" value="1"/>
</dbReference>
<protein>
    <submittedName>
        <fullName evidence="7">Serine/threonine-protein kinase</fullName>
        <ecNumber evidence="7">2.7.11.1</ecNumber>
    </submittedName>
</protein>
<keyword evidence="4" id="KW-0067">ATP-binding</keyword>
<keyword evidence="5" id="KW-1133">Transmembrane helix</keyword>
<dbReference type="GO" id="GO:0004674">
    <property type="term" value="F:protein serine/threonine kinase activity"/>
    <property type="evidence" value="ECO:0007669"/>
    <property type="project" value="UniProtKB-EC"/>
</dbReference>
<keyword evidence="3 7" id="KW-0418">Kinase</keyword>
<dbReference type="InterPro" id="IPR032675">
    <property type="entry name" value="LRR_dom_sf"/>
</dbReference>
<dbReference type="InterPro" id="IPR011009">
    <property type="entry name" value="Kinase-like_dom_sf"/>
</dbReference>
<dbReference type="EMBL" id="JARVCO010000002">
    <property type="protein sequence ID" value="MDZ8117019.1"/>
    <property type="molecule type" value="Genomic_DNA"/>
</dbReference>
<keyword evidence="2" id="KW-0547">Nucleotide-binding</keyword>
<evidence type="ECO:0000256" key="5">
    <source>
        <dbReference type="SAM" id="Phobius"/>
    </source>
</evidence>
<dbReference type="Proteomes" id="UP001290861">
    <property type="component" value="Unassembled WGS sequence"/>
</dbReference>
<keyword evidence="1 7" id="KW-0808">Transferase</keyword>
<dbReference type="EC" id="2.7.11.1" evidence="7"/>
<organism evidence="7 8">
    <name type="scientific">Pontiella agarivorans</name>
    <dbReference type="NCBI Taxonomy" id="3038953"/>
    <lineage>
        <taxon>Bacteria</taxon>
        <taxon>Pseudomonadati</taxon>
        <taxon>Kiritimatiellota</taxon>
        <taxon>Kiritimatiellia</taxon>
        <taxon>Kiritimatiellales</taxon>
        <taxon>Pontiellaceae</taxon>
        <taxon>Pontiella</taxon>
    </lineage>
</organism>
<dbReference type="SUPFAM" id="SSF56112">
    <property type="entry name" value="Protein kinase-like (PK-like)"/>
    <property type="match status" value="1"/>
</dbReference>
<dbReference type="Gene3D" id="3.80.10.10">
    <property type="entry name" value="Ribonuclease Inhibitor"/>
    <property type="match status" value="1"/>
</dbReference>
<name>A0ABU5MS53_9BACT</name>
<evidence type="ECO:0000256" key="2">
    <source>
        <dbReference type="ARBA" id="ARBA00022741"/>
    </source>
</evidence>
<evidence type="ECO:0000256" key="3">
    <source>
        <dbReference type="ARBA" id="ARBA00022777"/>
    </source>
</evidence>
<dbReference type="CDD" id="cd14014">
    <property type="entry name" value="STKc_PknB_like"/>
    <property type="match status" value="1"/>
</dbReference>
<dbReference type="Gene3D" id="3.30.200.20">
    <property type="entry name" value="Phosphorylase Kinase, domain 1"/>
    <property type="match status" value="1"/>
</dbReference>
<proteinExistence type="predicted"/>
<dbReference type="SMART" id="SM00220">
    <property type="entry name" value="S_TKc"/>
    <property type="match status" value="1"/>
</dbReference>
<gene>
    <name evidence="7" type="ORF">P9H32_00140</name>
</gene>
<evidence type="ECO:0000313" key="8">
    <source>
        <dbReference type="Proteomes" id="UP001290861"/>
    </source>
</evidence>
<comment type="caution">
    <text evidence="7">The sequence shown here is derived from an EMBL/GenBank/DDBJ whole genome shotgun (WGS) entry which is preliminary data.</text>
</comment>
<dbReference type="Gene3D" id="1.10.510.10">
    <property type="entry name" value="Transferase(Phosphotransferase) domain 1"/>
    <property type="match status" value="1"/>
</dbReference>
<keyword evidence="5" id="KW-0812">Transmembrane</keyword>
<evidence type="ECO:0000313" key="7">
    <source>
        <dbReference type="EMBL" id="MDZ8117019.1"/>
    </source>
</evidence>
<reference evidence="7 8" key="1">
    <citation type="journal article" date="2024" name="Appl. Environ. Microbiol.">
        <title>Pontiella agarivorans sp. nov., a novel marine anaerobic bacterium capable of degrading macroalgal polysaccharides and fixing nitrogen.</title>
        <authorList>
            <person name="Liu N."/>
            <person name="Kivenson V."/>
            <person name="Peng X."/>
            <person name="Cui Z."/>
            <person name="Lankiewicz T.S."/>
            <person name="Gosselin K.M."/>
            <person name="English C.J."/>
            <person name="Blair E.M."/>
            <person name="O'Malley M.A."/>
            <person name="Valentine D.L."/>
        </authorList>
    </citation>
    <scope>NUCLEOTIDE SEQUENCE [LARGE SCALE GENOMIC DNA]</scope>
    <source>
        <strain evidence="7 8">NLcol2</strain>
    </source>
</reference>
<evidence type="ECO:0000256" key="1">
    <source>
        <dbReference type="ARBA" id="ARBA00022679"/>
    </source>
</evidence>
<dbReference type="PANTHER" id="PTHR43289:SF6">
    <property type="entry name" value="SERINE_THREONINE-PROTEIN KINASE NEKL-3"/>
    <property type="match status" value="1"/>
</dbReference>
<dbReference type="PANTHER" id="PTHR43289">
    <property type="entry name" value="MITOGEN-ACTIVATED PROTEIN KINASE KINASE KINASE 20-RELATED"/>
    <property type="match status" value="1"/>
</dbReference>
<dbReference type="SUPFAM" id="SSF52058">
    <property type="entry name" value="L domain-like"/>
    <property type="match status" value="1"/>
</dbReference>
<evidence type="ECO:0000256" key="4">
    <source>
        <dbReference type="ARBA" id="ARBA00022840"/>
    </source>
</evidence>
<feature type="transmembrane region" description="Helical" evidence="5">
    <location>
        <begin position="365"/>
        <end position="386"/>
    </location>
</feature>
<dbReference type="RefSeq" id="WP_322606825.1">
    <property type="nucleotide sequence ID" value="NZ_JARVCO010000002.1"/>
</dbReference>
<keyword evidence="8" id="KW-1185">Reference proteome</keyword>
<feature type="domain" description="Protein kinase" evidence="6">
    <location>
        <begin position="62"/>
        <end position="337"/>
    </location>
</feature>
<sequence>MKFNTCGNSTSFKMADSSNAASSPGRHQAFKVLYDLTDDLSALGPDELNPSFASIEREDKRYDLIEEIAAGGMKKIFRAYDRLTRREVAMAVLVDDAPKEYFDPFIHEAWITAQLDHPNIIRIHDLGVNEDRRPFFTMDLKSGQSLAQIFSAPSNFQPLETFSKICEAIAFAHSKGILHLDLKPDNIQIGQYGGVVVCDWGLAKFSEKDLTPEPEIGSWDLNNESTKQTGTIHGQIKGTPGYMAPEQIRQDEPKTIQTDIYGLGCILYFLLTQKPPFGGSYDQIMKHTLAGDLQEKLRHNRHIPKPLKAIISRCTMQSPNARYASVVDLLKDIRRYQNGYSPAAEETGFFKEAGLFFLRNRKLCLVITASFITLALCTSIFIFHLIESRKMELQSRLRAEKSEFRAKKALQLYEAEKQALSELNEDYFSSLRNMNQLRSFSYFYQKPQRALEEQIKSQNEFLQKNPNDNQVRINQAYTLIIKLDFTEAAKCLANLRTPAPQGLAELCAIYANDPRFLKNPSEDDLVEVIKSARKVGFSNYRLVNKILIYDAAIRKNKKGYERVVREVVHFYNPEWSDIEFFYTPKTQHLKLGGKNLTTLGVFLRFEDRSLLSYIKLRSLDISNTDAYNLAHFQHLLLLETFNISGTLISTPPTEEMFPRLKTLIISPGQFTPEQISALSEWLNVVIQK</sequence>
<accession>A0ABU5MS53</accession>
<keyword evidence="5" id="KW-0472">Membrane</keyword>
<dbReference type="Pfam" id="PF00069">
    <property type="entry name" value="Pkinase"/>
    <property type="match status" value="1"/>
</dbReference>
<dbReference type="InterPro" id="IPR000719">
    <property type="entry name" value="Prot_kinase_dom"/>
</dbReference>
<evidence type="ECO:0000259" key="6">
    <source>
        <dbReference type="PROSITE" id="PS50011"/>
    </source>
</evidence>